<proteinExistence type="inferred from homology"/>
<evidence type="ECO:0000256" key="1">
    <source>
        <dbReference type="ARBA" id="ARBA00022598"/>
    </source>
</evidence>
<comment type="similarity">
    <text evidence="7">Belongs to the class-I aminoacyl-tRNA synthetase family.</text>
</comment>
<dbReference type="InterPro" id="IPR000924">
    <property type="entry name" value="Glu/Gln-tRNA-synth"/>
</dbReference>
<dbReference type="PROSITE" id="PS00178">
    <property type="entry name" value="AA_TRNA_LIGASE_I"/>
    <property type="match status" value="1"/>
</dbReference>
<dbReference type="GO" id="GO:0004818">
    <property type="term" value="F:glutamate-tRNA ligase activity"/>
    <property type="evidence" value="ECO:0007669"/>
    <property type="project" value="TreeGrafter"/>
</dbReference>
<evidence type="ECO:0000256" key="3">
    <source>
        <dbReference type="ARBA" id="ARBA00022741"/>
    </source>
</evidence>
<dbReference type="EMBL" id="WBVX01000020">
    <property type="protein sequence ID" value="KAB2682315.1"/>
    <property type="molecule type" value="Genomic_DNA"/>
</dbReference>
<dbReference type="Proteomes" id="UP000481643">
    <property type="component" value="Unassembled WGS sequence"/>
</dbReference>
<organism evidence="9 10">
    <name type="scientific">Brucella tritici</name>
    <dbReference type="NCBI Taxonomy" id="94626"/>
    <lineage>
        <taxon>Bacteria</taxon>
        <taxon>Pseudomonadati</taxon>
        <taxon>Pseudomonadota</taxon>
        <taxon>Alphaproteobacteria</taxon>
        <taxon>Hyphomicrobiales</taxon>
        <taxon>Brucellaceae</taxon>
        <taxon>Brucella/Ochrobactrum group</taxon>
        <taxon>Brucella</taxon>
    </lineage>
</organism>
<keyword evidence="7" id="KW-0648">Protein biosynthesis</keyword>
<evidence type="ECO:0000256" key="7">
    <source>
        <dbReference type="RuleBase" id="RU363037"/>
    </source>
</evidence>
<dbReference type="PANTHER" id="PTHR43311">
    <property type="entry name" value="GLUTAMATE--TRNA LIGASE"/>
    <property type="match status" value="1"/>
</dbReference>
<evidence type="ECO:0000256" key="2">
    <source>
        <dbReference type="ARBA" id="ARBA00022723"/>
    </source>
</evidence>
<sequence>MTVPVFRFAPSPNGQLHLGHAYSALLNADMARKSNGRFLLRMEDIDTARCTPALEQGIYDDLRWLGLSWETPVRRQSEHFGEYRNALTKLADKGLVYPAFLSRGEVRERIGEAFAKGKDWPSDPDGTPLYPQSERDLTEKEQMERIASGMSYAWRLNMDKALEAAGEPLFWNESGTGPNGESLNQKAAGRGENGDFRVPKRNVLNVHEHRNTEKRHLQTGMATFGTGSETGRIAADPARWGDVVIARKDTPTSYHLSVVVDDALQGITHVVRGHDLFQATSVHRLLQKLLGLPEPFYHHHDLVLGDDGLKLSKSRQDTALASLREQGFTPDDIRAKLSL</sequence>
<keyword evidence="2" id="KW-0479">Metal-binding</keyword>
<evidence type="ECO:0000313" key="9">
    <source>
        <dbReference type="EMBL" id="KAB2682315.1"/>
    </source>
</evidence>
<keyword evidence="3 7" id="KW-0547">Nucleotide-binding</keyword>
<dbReference type="SUPFAM" id="SSF52374">
    <property type="entry name" value="Nucleotidylyl transferase"/>
    <property type="match status" value="1"/>
</dbReference>
<evidence type="ECO:0000256" key="5">
    <source>
        <dbReference type="ARBA" id="ARBA00022840"/>
    </source>
</evidence>
<name>A0A6N6QIJ7_9HYPH</name>
<dbReference type="Gene3D" id="3.40.50.620">
    <property type="entry name" value="HUPs"/>
    <property type="match status" value="2"/>
</dbReference>
<protein>
    <submittedName>
        <fullName evidence="9">Glutamyl-Q tRNA(Asp) synthetase</fullName>
    </submittedName>
</protein>
<dbReference type="InterPro" id="IPR001412">
    <property type="entry name" value="aa-tRNA-synth_I_CS"/>
</dbReference>
<evidence type="ECO:0000256" key="6">
    <source>
        <dbReference type="ARBA" id="ARBA00023146"/>
    </source>
</evidence>
<evidence type="ECO:0000256" key="4">
    <source>
        <dbReference type="ARBA" id="ARBA00022833"/>
    </source>
</evidence>
<feature type="domain" description="Glutamyl/glutaminyl-tRNA synthetase class Ib catalytic" evidence="8">
    <location>
        <begin position="231"/>
        <end position="331"/>
    </location>
</feature>
<gene>
    <name evidence="9" type="ORF">F9L08_17665</name>
</gene>
<keyword evidence="4" id="KW-0862">Zinc</keyword>
<dbReference type="AlphaFoldDB" id="A0A6N6QIJ7"/>
<feature type="domain" description="Glutamyl/glutaminyl-tRNA synthetase class Ib catalytic" evidence="8">
    <location>
        <begin position="6"/>
        <end position="161"/>
    </location>
</feature>
<comment type="caution">
    <text evidence="9">The sequence shown here is derived from an EMBL/GenBank/DDBJ whole genome shotgun (WGS) entry which is preliminary data.</text>
</comment>
<dbReference type="InterPro" id="IPR020058">
    <property type="entry name" value="Glu/Gln-tRNA-synth_Ib_cat-dom"/>
</dbReference>
<dbReference type="GO" id="GO:0005829">
    <property type="term" value="C:cytosol"/>
    <property type="evidence" value="ECO:0007669"/>
    <property type="project" value="TreeGrafter"/>
</dbReference>
<reference evidence="9 10" key="1">
    <citation type="submission" date="2019-09" db="EMBL/GenBank/DDBJ databases">
        <title>Taxonomic organization of the family Brucellaceae based on a phylogenomic approach.</title>
        <authorList>
            <person name="Leclercq S."/>
            <person name="Cloeckaert A."/>
            <person name="Zygmunt M.S."/>
        </authorList>
    </citation>
    <scope>NUCLEOTIDE SEQUENCE [LARGE SCALE GENOMIC DNA]</scope>
    <source>
        <strain evidence="9 10">WS1830</strain>
    </source>
</reference>
<accession>A0A6N6QIJ7</accession>
<dbReference type="GO" id="GO:0006424">
    <property type="term" value="P:glutamyl-tRNA aminoacylation"/>
    <property type="evidence" value="ECO:0007669"/>
    <property type="project" value="TreeGrafter"/>
</dbReference>
<dbReference type="Pfam" id="PF00749">
    <property type="entry name" value="tRNA-synt_1c"/>
    <property type="match status" value="2"/>
</dbReference>
<dbReference type="RefSeq" id="WP_151556163.1">
    <property type="nucleotide sequence ID" value="NZ_WBVX01000020.1"/>
</dbReference>
<keyword evidence="5 7" id="KW-0067">ATP-binding</keyword>
<evidence type="ECO:0000313" key="10">
    <source>
        <dbReference type="Proteomes" id="UP000481643"/>
    </source>
</evidence>
<dbReference type="InterPro" id="IPR014729">
    <property type="entry name" value="Rossmann-like_a/b/a_fold"/>
</dbReference>
<keyword evidence="1 7" id="KW-0436">Ligase</keyword>
<evidence type="ECO:0000259" key="8">
    <source>
        <dbReference type="Pfam" id="PF00749"/>
    </source>
</evidence>
<dbReference type="PANTHER" id="PTHR43311:SF1">
    <property type="entry name" value="GLUTAMYL-Q TRNA(ASP) SYNTHETASE"/>
    <property type="match status" value="1"/>
</dbReference>
<keyword evidence="6 7" id="KW-0030">Aminoacyl-tRNA synthetase</keyword>
<dbReference type="PRINTS" id="PR00987">
    <property type="entry name" value="TRNASYNTHGLU"/>
</dbReference>
<dbReference type="InterPro" id="IPR049940">
    <property type="entry name" value="GluQ/Sye"/>
</dbReference>
<dbReference type="GO" id="GO:0005524">
    <property type="term" value="F:ATP binding"/>
    <property type="evidence" value="ECO:0007669"/>
    <property type="project" value="UniProtKB-KW"/>
</dbReference>